<proteinExistence type="predicted"/>
<keyword evidence="2" id="KW-1185">Reference proteome</keyword>
<sequence length="46" mass="5288">MLFEIEIEIEAENESEMKLPLKGGGVRAMFAPIPKIKQPLTHFKYL</sequence>
<evidence type="ECO:0000313" key="1">
    <source>
        <dbReference type="EMBL" id="RDK88311.1"/>
    </source>
</evidence>
<protein>
    <submittedName>
        <fullName evidence="1">Uncharacterized protein</fullName>
    </submittedName>
</protein>
<evidence type="ECO:0000313" key="2">
    <source>
        <dbReference type="Proteomes" id="UP000255317"/>
    </source>
</evidence>
<accession>A0A370QIY7</accession>
<reference evidence="1 2" key="1">
    <citation type="submission" date="2018-07" db="EMBL/GenBank/DDBJ databases">
        <title>Genomic Encyclopedia of Type Strains, Phase IV (KMG-IV): sequencing the most valuable type-strain genomes for metagenomic binning, comparative biology and taxonomic classification.</title>
        <authorList>
            <person name="Goeker M."/>
        </authorList>
    </citation>
    <scope>NUCLEOTIDE SEQUENCE [LARGE SCALE GENOMIC DNA]</scope>
    <source>
        <strain evidence="1 2">DSM 101478</strain>
    </source>
</reference>
<name>A0A370QIY7_9FLAO</name>
<dbReference type="Proteomes" id="UP000255317">
    <property type="component" value="Unassembled WGS sequence"/>
</dbReference>
<organism evidence="1 2">
    <name type="scientific">Marinirhabdus gelatinilytica</name>
    <dbReference type="NCBI Taxonomy" id="1703343"/>
    <lineage>
        <taxon>Bacteria</taxon>
        <taxon>Pseudomonadati</taxon>
        <taxon>Bacteroidota</taxon>
        <taxon>Flavobacteriia</taxon>
        <taxon>Flavobacteriales</taxon>
        <taxon>Flavobacteriaceae</taxon>
    </lineage>
</organism>
<comment type="caution">
    <text evidence="1">The sequence shown here is derived from an EMBL/GenBank/DDBJ whole genome shotgun (WGS) entry which is preliminary data.</text>
</comment>
<dbReference type="AlphaFoldDB" id="A0A370QIY7"/>
<dbReference type="EMBL" id="QRAO01000001">
    <property type="protein sequence ID" value="RDK88311.1"/>
    <property type="molecule type" value="Genomic_DNA"/>
</dbReference>
<gene>
    <name evidence="1" type="ORF">C8D94_101181</name>
</gene>